<protein>
    <recommendedName>
        <fullName evidence="5">Entericidin EcnAB</fullName>
    </recommendedName>
</protein>
<dbReference type="EMBL" id="CP001110">
    <property type="protein sequence ID" value="ACF44174.1"/>
    <property type="molecule type" value="Genomic_DNA"/>
</dbReference>
<keyword evidence="2" id="KW-0732">Signal</keyword>
<accession>B4SC68</accession>
<dbReference type="Proteomes" id="UP000002724">
    <property type="component" value="Chromosome"/>
</dbReference>
<feature type="chain" id="PRO_5013017026" description="Entericidin EcnAB" evidence="2">
    <location>
        <begin position="16"/>
        <end position="55"/>
    </location>
</feature>
<evidence type="ECO:0008006" key="5">
    <source>
        <dbReference type="Google" id="ProtNLM"/>
    </source>
</evidence>
<evidence type="ECO:0000256" key="2">
    <source>
        <dbReference type="SAM" id="SignalP"/>
    </source>
</evidence>
<gene>
    <name evidence="3" type="ordered locus">Ppha_1958</name>
</gene>
<evidence type="ECO:0000313" key="4">
    <source>
        <dbReference type="Proteomes" id="UP000002724"/>
    </source>
</evidence>
<dbReference type="KEGG" id="pph:Ppha_1958"/>
<dbReference type="PROSITE" id="PS51257">
    <property type="entry name" value="PROKAR_LIPOPROTEIN"/>
    <property type="match status" value="1"/>
</dbReference>
<dbReference type="AlphaFoldDB" id="B4SC68"/>
<evidence type="ECO:0000313" key="3">
    <source>
        <dbReference type="EMBL" id="ACF44174.1"/>
    </source>
</evidence>
<name>B4SC68_PELPB</name>
<feature type="signal peptide" evidence="2">
    <location>
        <begin position="1"/>
        <end position="15"/>
    </location>
</feature>
<keyword evidence="4" id="KW-1185">Reference proteome</keyword>
<dbReference type="HOGENOM" id="CLU_211981_0_0_10"/>
<feature type="region of interest" description="Disordered" evidence="1">
    <location>
        <begin position="25"/>
        <end position="55"/>
    </location>
</feature>
<sequence length="55" mass="5405" precursor="true">MKIYTVLMVMLVALAGCSTSLKGSVGAAGNQDASKNGNSVASSTETNQSAVVAGN</sequence>
<proteinExistence type="predicted"/>
<organism evidence="3 4">
    <name type="scientific">Pelodictyon phaeoclathratiforme (strain DSM 5477 / BU-1)</name>
    <dbReference type="NCBI Taxonomy" id="324925"/>
    <lineage>
        <taxon>Bacteria</taxon>
        <taxon>Pseudomonadati</taxon>
        <taxon>Chlorobiota</taxon>
        <taxon>Chlorobiia</taxon>
        <taxon>Chlorobiales</taxon>
        <taxon>Chlorobiaceae</taxon>
        <taxon>Chlorobium/Pelodictyon group</taxon>
        <taxon>Pelodictyon</taxon>
    </lineage>
</organism>
<evidence type="ECO:0000256" key="1">
    <source>
        <dbReference type="SAM" id="MobiDB-lite"/>
    </source>
</evidence>
<feature type="compositionally biased region" description="Polar residues" evidence="1">
    <location>
        <begin position="31"/>
        <end position="55"/>
    </location>
</feature>
<reference evidence="3 4" key="1">
    <citation type="submission" date="2008-06" db="EMBL/GenBank/DDBJ databases">
        <title>Complete sequence of Pelodictyon phaeoclathratiforme BU-1.</title>
        <authorList>
            <consortium name="US DOE Joint Genome Institute"/>
            <person name="Lucas S."/>
            <person name="Copeland A."/>
            <person name="Lapidus A."/>
            <person name="Glavina del Rio T."/>
            <person name="Dalin E."/>
            <person name="Tice H."/>
            <person name="Bruce D."/>
            <person name="Goodwin L."/>
            <person name="Pitluck S."/>
            <person name="Schmutz J."/>
            <person name="Larimer F."/>
            <person name="Land M."/>
            <person name="Hauser L."/>
            <person name="Kyrpides N."/>
            <person name="Mikhailova N."/>
            <person name="Liu Z."/>
            <person name="Li T."/>
            <person name="Zhao F."/>
            <person name="Overmann J."/>
            <person name="Bryant D.A."/>
            <person name="Richardson P."/>
        </authorList>
    </citation>
    <scope>NUCLEOTIDE SEQUENCE [LARGE SCALE GENOMIC DNA]</scope>
    <source>
        <strain evidence="4">DSM 5477 / BU-1</strain>
    </source>
</reference>